<dbReference type="EMBL" id="MEYH01000032">
    <property type="protein sequence ID" value="OGD16493.1"/>
    <property type="molecule type" value="Genomic_DNA"/>
</dbReference>
<dbReference type="Proteomes" id="UP000177701">
    <property type="component" value="Unassembled WGS sequence"/>
</dbReference>
<dbReference type="SUPFAM" id="SSF53686">
    <property type="entry name" value="Tryptophan synthase beta subunit-like PLP-dependent enzymes"/>
    <property type="match status" value="1"/>
</dbReference>
<comment type="cofactor">
    <cofactor evidence="1">
        <name>pyridoxal 5'-phosphate</name>
        <dbReference type="ChEBI" id="CHEBI:597326"/>
    </cofactor>
</comment>
<dbReference type="AlphaFoldDB" id="A0A1F5ADC1"/>
<evidence type="ECO:0000313" key="6">
    <source>
        <dbReference type="EMBL" id="OGD16493.1"/>
    </source>
</evidence>
<organism evidence="6 7">
    <name type="scientific">Candidatus Sediminicultor quintus</name>
    <dbReference type="NCBI Taxonomy" id="1797291"/>
    <lineage>
        <taxon>Bacteria</taxon>
        <taxon>Pseudomonadati</taxon>
        <taxon>Atribacterota</taxon>
        <taxon>Candidatus Phoenicimicrobiia</taxon>
        <taxon>Candidatus Pheonicimicrobiales</taxon>
        <taxon>Candidatus Phoenicimicrobiaceae</taxon>
        <taxon>Candidatus Sediminicultor</taxon>
    </lineage>
</organism>
<dbReference type="PIRSF" id="PIRSF006278">
    <property type="entry name" value="ACCD_DCysDesulf"/>
    <property type="match status" value="1"/>
</dbReference>
<evidence type="ECO:0000256" key="2">
    <source>
        <dbReference type="ARBA" id="ARBA00008639"/>
    </source>
</evidence>
<reference evidence="6 7" key="1">
    <citation type="journal article" date="2016" name="Nat. Commun.">
        <title>Thousands of microbial genomes shed light on interconnected biogeochemical processes in an aquifer system.</title>
        <authorList>
            <person name="Anantharaman K."/>
            <person name="Brown C.T."/>
            <person name="Hug L.A."/>
            <person name="Sharon I."/>
            <person name="Castelle C.J."/>
            <person name="Probst A.J."/>
            <person name="Thomas B.C."/>
            <person name="Singh A."/>
            <person name="Wilkins M.J."/>
            <person name="Karaoz U."/>
            <person name="Brodie E.L."/>
            <person name="Williams K.H."/>
            <person name="Hubbard S.S."/>
            <person name="Banfield J.F."/>
        </authorList>
    </citation>
    <scope>NUCLEOTIDE SEQUENCE [LARGE SCALE GENOMIC DNA]</scope>
</reference>
<accession>A0A1F5ADC1</accession>
<dbReference type="Pfam" id="PF00291">
    <property type="entry name" value="PALP"/>
    <property type="match status" value="1"/>
</dbReference>
<evidence type="ECO:0000259" key="5">
    <source>
        <dbReference type="Pfam" id="PF00291"/>
    </source>
</evidence>
<dbReference type="Gene3D" id="3.40.50.1100">
    <property type="match status" value="2"/>
</dbReference>
<name>A0A1F5ADC1_9BACT</name>
<dbReference type="GO" id="GO:0019148">
    <property type="term" value="F:D-cysteine desulfhydrase activity"/>
    <property type="evidence" value="ECO:0007669"/>
    <property type="project" value="TreeGrafter"/>
</dbReference>
<comment type="similarity">
    <text evidence="2">Belongs to the ACC deaminase/D-cysteine desulfhydrase family.</text>
</comment>
<dbReference type="PANTHER" id="PTHR43780">
    <property type="entry name" value="1-AMINOCYCLOPROPANE-1-CARBOXYLATE DEAMINASE-RELATED"/>
    <property type="match status" value="1"/>
</dbReference>
<evidence type="ECO:0000256" key="1">
    <source>
        <dbReference type="ARBA" id="ARBA00001933"/>
    </source>
</evidence>
<dbReference type="InterPro" id="IPR027278">
    <property type="entry name" value="ACCD_DCysDesulf"/>
</dbReference>
<feature type="modified residue" description="N6-(pyridoxal phosphate)lysine" evidence="4">
    <location>
        <position position="56"/>
    </location>
</feature>
<feature type="domain" description="Tryptophan synthase beta chain-like PALP" evidence="5">
    <location>
        <begin position="22"/>
        <end position="340"/>
    </location>
</feature>
<dbReference type="STRING" id="1797291.A2V47_03470"/>
<protein>
    <recommendedName>
        <fullName evidence="5">Tryptophan synthase beta chain-like PALP domain-containing protein</fullName>
    </recommendedName>
</protein>
<comment type="caution">
    <text evidence="6">The sequence shown here is derived from an EMBL/GenBank/DDBJ whole genome shotgun (WGS) entry which is preliminary data.</text>
</comment>
<gene>
    <name evidence="6" type="ORF">A2V47_03470</name>
</gene>
<keyword evidence="3 4" id="KW-0663">Pyridoxal phosphate</keyword>
<evidence type="ECO:0000313" key="7">
    <source>
        <dbReference type="Proteomes" id="UP000177701"/>
    </source>
</evidence>
<dbReference type="PANTHER" id="PTHR43780:SF2">
    <property type="entry name" value="1-AMINOCYCLOPROPANE-1-CARBOXYLATE DEAMINASE-RELATED"/>
    <property type="match status" value="1"/>
</dbReference>
<dbReference type="InterPro" id="IPR036052">
    <property type="entry name" value="TrpB-like_PALP_sf"/>
</dbReference>
<proteinExistence type="inferred from homology"/>
<evidence type="ECO:0000256" key="4">
    <source>
        <dbReference type="PIRSR" id="PIRSR006278-2"/>
    </source>
</evidence>
<sequence length="356" mass="39923">MDVREIDRLFKKIPRKKVLFLPTPLHKLENLSKKYQVNIFMKRDDLTGPSCFGGNKTRKLEFIVGEALKEGVEYLISMGGYQTNAGMQMVSFCRICGLKPILYLMDVIKQGEPKPFLGNLLLNKIMNCEIHYVLKDYEGYSTTPMVNKMIELSENRKKELESQGHKTIVLPSGCTHPDGWVAYVLGFKEVVQQAKEMSVNFDYFYHTTGTAGTLPGLIAGKLIMKSNTKIMSIACNPYGPGERYNEEMICQRTEAIFQRLGLEPPKRNLILDEINIDQDFIGKGYGVPTKEGRDTIREVAKEEALFLDPVYTGKGFSGLLGHIKNGKIPKESKVVFLHTGGSGALFAEEGLTGAIY</sequence>
<dbReference type="InterPro" id="IPR001926">
    <property type="entry name" value="TrpB-like_PALP"/>
</dbReference>
<evidence type="ECO:0000256" key="3">
    <source>
        <dbReference type="ARBA" id="ARBA00022898"/>
    </source>
</evidence>